<evidence type="ECO:0008006" key="10">
    <source>
        <dbReference type="Google" id="ProtNLM"/>
    </source>
</evidence>
<dbReference type="InterPro" id="IPR038050">
    <property type="entry name" value="Neuro_actylchol_rec"/>
</dbReference>
<reference evidence="9" key="1">
    <citation type="journal article" date="2015" name="Nat. Genet.">
        <title>The genome and transcriptome of the zoonotic hookworm Ancylostoma ceylanicum identify infection-specific gene families.</title>
        <authorList>
            <person name="Schwarz E.M."/>
            <person name="Hu Y."/>
            <person name="Antoshechkin I."/>
            <person name="Miller M.M."/>
            <person name="Sternberg P.W."/>
            <person name="Aroian R.V."/>
        </authorList>
    </citation>
    <scope>NUCLEOTIDE SEQUENCE</scope>
    <source>
        <strain evidence="9">HY135</strain>
    </source>
</reference>
<comment type="caution">
    <text evidence="8">The sequence shown here is derived from an EMBL/GenBank/DDBJ whole genome shotgun (WGS) entry which is preliminary data.</text>
</comment>
<feature type="transmembrane region" description="Helical" evidence="5">
    <location>
        <begin position="530"/>
        <end position="548"/>
    </location>
</feature>
<name>A0A016SCK8_9BILA</name>
<dbReference type="InterPro" id="IPR006029">
    <property type="entry name" value="Neurotrans-gated_channel_TM"/>
</dbReference>
<dbReference type="SUPFAM" id="SSF90112">
    <property type="entry name" value="Neurotransmitter-gated ion-channel transmembrane pore"/>
    <property type="match status" value="1"/>
</dbReference>
<accession>A0A016SCK8</accession>
<dbReference type="GO" id="GO:0016020">
    <property type="term" value="C:membrane"/>
    <property type="evidence" value="ECO:0007669"/>
    <property type="project" value="UniProtKB-SubCell"/>
</dbReference>
<dbReference type="Proteomes" id="UP000024635">
    <property type="component" value="Unassembled WGS sequence"/>
</dbReference>
<keyword evidence="4 5" id="KW-0472">Membrane</keyword>
<comment type="subcellular location">
    <subcellularLocation>
        <location evidence="1">Membrane</location>
        <topology evidence="1">Multi-pass membrane protein</topology>
    </subcellularLocation>
</comment>
<keyword evidence="3 5" id="KW-1133">Transmembrane helix</keyword>
<sequence length="566" mass="65592">MSNNNGSISFLFGLRLNVKKTEYLTTDVNENGTTKVDDTKDRYIQVPGFNGYIRRNEMNLLLLVSLTSIASAIGQQQQLMNALFTNYKKELRPVKTFDSGPTNVTVQLYFKQIQKVQENDQIITIYCWLEEYWFDEFLTWNPDEFGGVTSLHVPSDMIWRPDLLVYNNANMNIRENEMQTNALIQHTGHISLFRALITDVTCDLRLEMFPYDQQICFIMLASWSYDGSQIMLHTAEEPTAEPNTNRTNLASLNHYIPNMEWKLVDFKYRSNLKYYDCCPNPYPDISYFFAIKRNPSYYLFTLIIPSAFITIVTVIGFFTPHSSTGENTEKVSLGVTALLSLAIILMMVSDKLPATSNTVPLLGQYYIGLIFIMFLATYCTTFTLGVQMQGNAGRPISRRVRGFLLSIRVNKSSLLQWFFGKELMNTQETIKMRLKKYDKLSELKKMFANDCMHFQQKLLRTEDSKHAKLPLIDDDSPEETARKVGDPLLHNIVIDLLEGVQAIRQEMLLQEHVKRIRREWQMLARMLEKLIMWLFIVCTIIFASVMLYDTQDPPVITDELMRDRAK</sequence>
<dbReference type="Pfam" id="PF02932">
    <property type="entry name" value="Neur_chan_memb"/>
    <property type="match status" value="1"/>
</dbReference>
<dbReference type="STRING" id="53326.A0A016SCK8"/>
<dbReference type="InterPro" id="IPR018000">
    <property type="entry name" value="Neurotransmitter_ion_chnl_CS"/>
</dbReference>
<evidence type="ECO:0000256" key="1">
    <source>
        <dbReference type="ARBA" id="ARBA00004141"/>
    </source>
</evidence>
<dbReference type="FunFam" id="2.70.170.10:FF:000028">
    <property type="entry name" value="AcetylCholine Receptor"/>
    <property type="match status" value="1"/>
</dbReference>
<dbReference type="InterPro" id="IPR006202">
    <property type="entry name" value="Neur_chan_lig-bd"/>
</dbReference>
<dbReference type="PROSITE" id="PS00236">
    <property type="entry name" value="NEUROTR_ION_CHANNEL"/>
    <property type="match status" value="1"/>
</dbReference>
<dbReference type="InterPro" id="IPR036734">
    <property type="entry name" value="Neur_chan_lig-bd_sf"/>
</dbReference>
<dbReference type="PRINTS" id="PR00252">
    <property type="entry name" value="NRIONCHANNEL"/>
</dbReference>
<evidence type="ECO:0000313" key="8">
    <source>
        <dbReference type="EMBL" id="EYB88385.1"/>
    </source>
</evidence>
<evidence type="ECO:0000256" key="4">
    <source>
        <dbReference type="ARBA" id="ARBA00023136"/>
    </source>
</evidence>
<dbReference type="InterPro" id="IPR006201">
    <property type="entry name" value="Neur_channel"/>
</dbReference>
<proteinExistence type="inferred from homology"/>
<dbReference type="AlphaFoldDB" id="A0A016SCK8"/>
<organism evidence="8 9">
    <name type="scientific">Ancylostoma ceylanicum</name>
    <dbReference type="NCBI Taxonomy" id="53326"/>
    <lineage>
        <taxon>Eukaryota</taxon>
        <taxon>Metazoa</taxon>
        <taxon>Ecdysozoa</taxon>
        <taxon>Nematoda</taxon>
        <taxon>Chromadorea</taxon>
        <taxon>Rhabditida</taxon>
        <taxon>Rhabditina</taxon>
        <taxon>Rhabditomorpha</taxon>
        <taxon>Strongyloidea</taxon>
        <taxon>Ancylostomatidae</taxon>
        <taxon>Ancylostomatinae</taxon>
        <taxon>Ancylostoma</taxon>
    </lineage>
</organism>
<dbReference type="Gene3D" id="2.70.170.10">
    <property type="entry name" value="Neurotransmitter-gated ion-channel ligand-binding domain"/>
    <property type="match status" value="1"/>
</dbReference>
<dbReference type="OrthoDB" id="5975154at2759"/>
<dbReference type="CDD" id="cd18997">
    <property type="entry name" value="LGIC_ECD_nAChR"/>
    <property type="match status" value="1"/>
</dbReference>
<gene>
    <name evidence="8" type="primary">Acey_s0248.g92</name>
    <name evidence="8" type="ORF">Y032_0248g92</name>
</gene>
<feature type="transmembrane region" description="Helical" evidence="5">
    <location>
        <begin position="297"/>
        <end position="319"/>
    </location>
</feature>
<feature type="domain" description="Neurotransmitter-gated ion-channel transmembrane" evidence="7">
    <location>
        <begin position="302"/>
        <end position="546"/>
    </location>
</feature>
<evidence type="ECO:0000313" key="9">
    <source>
        <dbReference type="Proteomes" id="UP000024635"/>
    </source>
</evidence>
<dbReference type="CDD" id="cd19051">
    <property type="entry name" value="LGIC_TM_cation"/>
    <property type="match status" value="1"/>
</dbReference>
<keyword evidence="9" id="KW-1185">Reference proteome</keyword>
<dbReference type="FunFam" id="1.20.58.390:FF:000049">
    <property type="entry name" value="AcetylCholine Receptor"/>
    <property type="match status" value="1"/>
</dbReference>
<protein>
    <recommendedName>
        <fullName evidence="10">Cation transporter family protein</fullName>
    </recommendedName>
</protein>
<evidence type="ECO:0000259" key="7">
    <source>
        <dbReference type="Pfam" id="PF02932"/>
    </source>
</evidence>
<dbReference type="InterPro" id="IPR036719">
    <property type="entry name" value="Neuro-gated_channel_TM_sf"/>
</dbReference>
<feature type="transmembrane region" description="Helical" evidence="5">
    <location>
        <begin position="365"/>
        <end position="386"/>
    </location>
</feature>
<keyword evidence="5" id="KW-0407">Ion channel</keyword>
<dbReference type="SUPFAM" id="SSF63712">
    <property type="entry name" value="Nicotinic receptor ligand binding domain-like"/>
    <property type="match status" value="1"/>
</dbReference>
<keyword evidence="5" id="KW-0406">Ion transport</keyword>
<dbReference type="Gene3D" id="1.20.58.390">
    <property type="entry name" value="Neurotransmitter-gated ion-channel transmembrane domain"/>
    <property type="match status" value="1"/>
</dbReference>
<feature type="domain" description="Neurotransmitter-gated ion-channel ligand-binding" evidence="6">
    <location>
        <begin position="76"/>
        <end position="295"/>
    </location>
</feature>
<dbReference type="EMBL" id="JARK01001584">
    <property type="protein sequence ID" value="EYB88385.1"/>
    <property type="molecule type" value="Genomic_DNA"/>
</dbReference>
<dbReference type="GO" id="GO:0004888">
    <property type="term" value="F:transmembrane signaling receptor activity"/>
    <property type="evidence" value="ECO:0007669"/>
    <property type="project" value="InterPro"/>
</dbReference>
<keyword evidence="5" id="KW-0813">Transport</keyword>
<evidence type="ECO:0000259" key="6">
    <source>
        <dbReference type="Pfam" id="PF02931"/>
    </source>
</evidence>
<dbReference type="Pfam" id="PF02931">
    <property type="entry name" value="Neur_chan_LBD"/>
    <property type="match status" value="1"/>
</dbReference>
<comment type="similarity">
    <text evidence="5">Belongs to the ligand-gated ion channel (TC 1.A.9) family.</text>
</comment>
<dbReference type="PANTHER" id="PTHR18945">
    <property type="entry name" value="NEUROTRANSMITTER GATED ION CHANNEL"/>
    <property type="match status" value="1"/>
</dbReference>
<keyword evidence="2 5" id="KW-0812">Transmembrane</keyword>
<dbReference type="GO" id="GO:0005230">
    <property type="term" value="F:extracellular ligand-gated monoatomic ion channel activity"/>
    <property type="evidence" value="ECO:0007669"/>
    <property type="project" value="InterPro"/>
</dbReference>
<feature type="transmembrane region" description="Helical" evidence="5">
    <location>
        <begin position="331"/>
        <end position="349"/>
    </location>
</feature>
<evidence type="ECO:0000256" key="3">
    <source>
        <dbReference type="ARBA" id="ARBA00022989"/>
    </source>
</evidence>
<evidence type="ECO:0000256" key="2">
    <source>
        <dbReference type="ARBA" id="ARBA00022692"/>
    </source>
</evidence>
<evidence type="ECO:0000256" key="5">
    <source>
        <dbReference type="RuleBase" id="RU000687"/>
    </source>
</evidence>